<evidence type="ECO:0000256" key="4">
    <source>
        <dbReference type="ARBA" id="ARBA00022884"/>
    </source>
</evidence>
<dbReference type="GO" id="GO:0016281">
    <property type="term" value="C:eukaryotic translation initiation factor 4F complex"/>
    <property type="evidence" value="ECO:0007669"/>
    <property type="project" value="TreeGrafter"/>
</dbReference>
<dbReference type="Proteomes" id="UP000001072">
    <property type="component" value="Unassembled WGS sequence"/>
</dbReference>
<dbReference type="Pfam" id="PF01652">
    <property type="entry name" value="IF4E"/>
    <property type="match status" value="1"/>
</dbReference>
<dbReference type="InParanoid" id="F4R5W9"/>
<organism evidence="9">
    <name type="scientific">Melampsora larici-populina (strain 98AG31 / pathotype 3-4-7)</name>
    <name type="common">Poplar leaf rust fungus</name>
    <dbReference type="NCBI Taxonomy" id="747676"/>
    <lineage>
        <taxon>Eukaryota</taxon>
        <taxon>Fungi</taxon>
        <taxon>Dikarya</taxon>
        <taxon>Basidiomycota</taxon>
        <taxon>Pucciniomycotina</taxon>
        <taxon>Pucciniomycetes</taxon>
        <taxon>Pucciniales</taxon>
        <taxon>Melampsoraceae</taxon>
        <taxon>Melampsora</taxon>
    </lineage>
</organism>
<evidence type="ECO:0000256" key="6">
    <source>
        <dbReference type="RuleBase" id="RU004374"/>
    </source>
</evidence>
<keyword evidence="4 6" id="KW-0694">RNA-binding</keyword>
<dbReference type="GO" id="GO:0000340">
    <property type="term" value="F:RNA 7-methylguanosine cap binding"/>
    <property type="evidence" value="ECO:0007669"/>
    <property type="project" value="TreeGrafter"/>
</dbReference>
<evidence type="ECO:0000256" key="2">
    <source>
        <dbReference type="ARBA" id="ARBA00022540"/>
    </source>
</evidence>
<evidence type="ECO:0000256" key="3">
    <source>
        <dbReference type="ARBA" id="ARBA00022845"/>
    </source>
</evidence>
<keyword evidence="2 6" id="KW-0396">Initiation factor</keyword>
<evidence type="ECO:0000256" key="1">
    <source>
        <dbReference type="ARBA" id="ARBA00009860"/>
    </source>
</evidence>
<gene>
    <name evidence="8" type="ORF">MELLADRAFT_115154</name>
</gene>
<keyword evidence="9" id="KW-1185">Reference proteome</keyword>
<dbReference type="InterPro" id="IPR001040">
    <property type="entry name" value="TIF_eIF_4E"/>
</dbReference>
<dbReference type="GeneID" id="18925534"/>
<sequence length="266" mass="30548">MTSTVIATTSLDSNLESTESIKSQLPPAQLLHHQMLLQQTDEEDDTSSLENGEIRGPAGPQDPNALITVFSSQTEFNVKHPLYSTWTLWFDNASKNDKAKNRDELIQRVIEVESVEDLYHNMVPPSLMDISSNYYLSKQGIKRNFAAWEDPSNHKGGKWCVQPSRDKNRETIDKWWLYTTKALAENVGRHFKYGVLGMPEGKKLQVIDIGFHQIVNSKVIPILRNGEKVVGLFKTEWNRQVDHRSKCDFALNLLTRAKWEEGFFWL</sequence>
<keyword evidence="5 6" id="KW-0648">Protein biosynthesis</keyword>
<dbReference type="PANTHER" id="PTHR11960">
    <property type="entry name" value="EUKARYOTIC TRANSLATION INITIATION FACTOR 4E RELATED"/>
    <property type="match status" value="1"/>
</dbReference>
<dbReference type="Gene3D" id="3.30.760.10">
    <property type="entry name" value="RNA Cap, Translation Initiation Factor Eif4e"/>
    <property type="match status" value="1"/>
</dbReference>
<dbReference type="RefSeq" id="XP_007404556.1">
    <property type="nucleotide sequence ID" value="XM_007404494.1"/>
</dbReference>
<comment type="similarity">
    <text evidence="1 6">Belongs to the eukaryotic initiation factor 4E family.</text>
</comment>
<feature type="region of interest" description="Disordered" evidence="7">
    <location>
        <begin position="40"/>
        <end position="61"/>
    </location>
</feature>
<dbReference type="AlphaFoldDB" id="F4R5W9"/>
<accession>F4R5W9</accession>
<dbReference type="SUPFAM" id="SSF55418">
    <property type="entry name" value="eIF4e-like"/>
    <property type="match status" value="1"/>
</dbReference>
<keyword evidence="3" id="KW-0810">Translation regulation</keyword>
<dbReference type="KEGG" id="mlr:MELLADRAFT_115154"/>
<dbReference type="HOGENOM" id="CLU_1046135_0_0_1"/>
<dbReference type="InterPro" id="IPR023398">
    <property type="entry name" value="TIF_eIF4e-like"/>
</dbReference>
<dbReference type="STRING" id="747676.F4R5W9"/>
<evidence type="ECO:0000313" key="8">
    <source>
        <dbReference type="EMBL" id="EGG12181.1"/>
    </source>
</evidence>
<dbReference type="GO" id="GO:0003743">
    <property type="term" value="F:translation initiation factor activity"/>
    <property type="evidence" value="ECO:0007669"/>
    <property type="project" value="UniProtKB-KW"/>
</dbReference>
<evidence type="ECO:0000256" key="5">
    <source>
        <dbReference type="ARBA" id="ARBA00022917"/>
    </source>
</evidence>
<evidence type="ECO:0000256" key="7">
    <source>
        <dbReference type="SAM" id="MobiDB-lite"/>
    </source>
</evidence>
<dbReference type="EMBL" id="GL883091">
    <property type="protein sequence ID" value="EGG12181.1"/>
    <property type="molecule type" value="Genomic_DNA"/>
</dbReference>
<dbReference type="PANTHER" id="PTHR11960:SF8">
    <property type="entry name" value="EUKARYOTIC TRANSLATION INITIATION FACTOR 4E1-RELATED"/>
    <property type="match status" value="1"/>
</dbReference>
<dbReference type="GO" id="GO:0006417">
    <property type="term" value="P:regulation of translation"/>
    <property type="evidence" value="ECO:0007669"/>
    <property type="project" value="UniProtKB-KW"/>
</dbReference>
<dbReference type="OrthoDB" id="590761at2759"/>
<protein>
    <submittedName>
        <fullName evidence="8">Uncharacterized protein</fullName>
    </submittedName>
</protein>
<dbReference type="FunCoup" id="F4R5W9">
    <property type="interactions" value="371"/>
</dbReference>
<name>F4R5W9_MELLP</name>
<dbReference type="eggNOG" id="KOG1670">
    <property type="taxonomic scope" value="Eukaryota"/>
</dbReference>
<evidence type="ECO:0000313" key="9">
    <source>
        <dbReference type="Proteomes" id="UP000001072"/>
    </source>
</evidence>
<proteinExistence type="inferred from homology"/>
<dbReference type="VEuPathDB" id="FungiDB:MELLADRAFT_115154"/>
<reference evidence="9" key="1">
    <citation type="journal article" date="2011" name="Proc. Natl. Acad. Sci. U.S.A.">
        <title>Obligate biotrophy features unraveled by the genomic analysis of rust fungi.</title>
        <authorList>
            <person name="Duplessis S."/>
            <person name="Cuomo C.A."/>
            <person name="Lin Y.-C."/>
            <person name="Aerts A."/>
            <person name="Tisserant E."/>
            <person name="Veneault-Fourrey C."/>
            <person name="Joly D.L."/>
            <person name="Hacquard S."/>
            <person name="Amselem J."/>
            <person name="Cantarel B.L."/>
            <person name="Chiu R."/>
            <person name="Coutinho P.M."/>
            <person name="Feau N."/>
            <person name="Field M."/>
            <person name="Frey P."/>
            <person name="Gelhaye E."/>
            <person name="Goldberg J."/>
            <person name="Grabherr M.G."/>
            <person name="Kodira C.D."/>
            <person name="Kohler A."/>
            <person name="Kuees U."/>
            <person name="Lindquist E.A."/>
            <person name="Lucas S.M."/>
            <person name="Mago R."/>
            <person name="Mauceli E."/>
            <person name="Morin E."/>
            <person name="Murat C."/>
            <person name="Pangilinan J.L."/>
            <person name="Park R."/>
            <person name="Pearson M."/>
            <person name="Quesneville H."/>
            <person name="Rouhier N."/>
            <person name="Sakthikumar S."/>
            <person name="Salamov A.A."/>
            <person name="Schmutz J."/>
            <person name="Selles B."/>
            <person name="Shapiro H."/>
            <person name="Tanguay P."/>
            <person name="Tuskan G.A."/>
            <person name="Henrissat B."/>
            <person name="Van de Peer Y."/>
            <person name="Rouze P."/>
            <person name="Ellis J.G."/>
            <person name="Dodds P.N."/>
            <person name="Schein J.E."/>
            <person name="Zhong S."/>
            <person name="Hamelin R.C."/>
            <person name="Grigoriev I.V."/>
            <person name="Szabo L.J."/>
            <person name="Martin F."/>
        </authorList>
    </citation>
    <scope>NUCLEOTIDE SEQUENCE [LARGE SCALE GENOMIC DNA]</scope>
    <source>
        <strain evidence="9">98AG31 / pathotype 3-4-7</strain>
    </source>
</reference>